<evidence type="ECO:0000256" key="1">
    <source>
        <dbReference type="SAM" id="MobiDB-lite"/>
    </source>
</evidence>
<keyword evidence="3" id="KW-1185">Reference proteome</keyword>
<dbReference type="EMBL" id="JAHFZB010000010">
    <property type="protein sequence ID" value="KAK6484791.1"/>
    <property type="molecule type" value="Genomic_DNA"/>
</dbReference>
<sequence length="86" mass="9832">MRIPCRIARQQETTNPGQNEDTKLTAIGPFSTIEKKRVPTQHRPSEGILRSHKPKARIASILSNPDQRWAGYRSRRTETSPAFYSL</sequence>
<evidence type="ECO:0000313" key="2">
    <source>
        <dbReference type="EMBL" id="KAK6484791.1"/>
    </source>
</evidence>
<protein>
    <submittedName>
        <fullName evidence="2">Uncharacterized protein</fullName>
    </submittedName>
</protein>
<dbReference type="Proteomes" id="UP001369086">
    <property type="component" value="Unassembled WGS sequence"/>
</dbReference>
<feature type="region of interest" description="Disordered" evidence="1">
    <location>
        <begin position="1"/>
        <end position="24"/>
    </location>
</feature>
<name>A0ABR0ZJ06_HUSHU</name>
<comment type="caution">
    <text evidence="2">The sequence shown here is derived from an EMBL/GenBank/DDBJ whole genome shotgun (WGS) entry which is preliminary data.</text>
</comment>
<organism evidence="2 3">
    <name type="scientific">Huso huso</name>
    <name type="common">Beluga</name>
    <name type="synonym">Acipenser huso</name>
    <dbReference type="NCBI Taxonomy" id="61971"/>
    <lineage>
        <taxon>Eukaryota</taxon>
        <taxon>Metazoa</taxon>
        <taxon>Chordata</taxon>
        <taxon>Craniata</taxon>
        <taxon>Vertebrata</taxon>
        <taxon>Euteleostomi</taxon>
        <taxon>Actinopterygii</taxon>
        <taxon>Chondrostei</taxon>
        <taxon>Acipenseriformes</taxon>
        <taxon>Acipenseridae</taxon>
        <taxon>Huso</taxon>
    </lineage>
</organism>
<accession>A0ABR0ZJ06</accession>
<gene>
    <name evidence="2" type="ORF">HHUSO_G12642</name>
</gene>
<evidence type="ECO:0000313" key="3">
    <source>
        <dbReference type="Proteomes" id="UP001369086"/>
    </source>
</evidence>
<reference evidence="2 3" key="1">
    <citation type="submission" date="2021-05" db="EMBL/GenBank/DDBJ databases">
        <authorList>
            <person name="Zahm M."/>
            <person name="Klopp C."/>
            <person name="Cabau C."/>
            <person name="Kuhl H."/>
            <person name="Suciu R."/>
            <person name="Ciorpac M."/>
            <person name="Holostenco D."/>
            <person name="Gessner J."/>
            <person name="Wuertz S."/>
            <person name="Hohne C."/>
            <person name="Stock M."/>
            <person name="Gislard M."/>
            <person name="Lluch J."/>
            <person name="Milhes M."/>
            <person name="Lampietro C."/>
            <person name="Lopez Roques C."/>
            <person name="Donnadieu C."/>
            <person name="Du K."/>
            <person name="Schartl M."/>
            <person name="Guiguen Y."/>
        </authorList>
    </citation>
    <scope>NUCLEOTIDE SEQUENCE [LARGE SCALE GENOMIC DNA]</scope>
    <source>
        <strain evidence="2">Hh-F2</strain>
        <tissue evidence="2">Blood</tissue>
    </source>
</reference>
<proteinExistence type="predicted"/>
<feature type="compositionally biased region" description="Polar residues" evidence="1">
    <location>
        <begin position="10"/>
        <end position="19"/>
    </location>
</feature>